<dbReference type="AlphaFoldDB" id="A0A856ML10"/>
<reference evidence="1 2" key="1">
    <citation type="submission" date="2018-06" db="EMBL/GenBank/DDBJ databases">
        <title>Comparative genomics of Brasilonema spp. strains.</title>
        <authorList>
            <person name="Alvarenga D.O."/>
            <person name="Fiore M.F."/>
            <person name="Varani A.M."/>
        </authorList>
    </citation>
    <scope>NUCLEOTIDE SEQUENCE [LARGE SCALE GENOMIC DNA]</scope>
    <source>
        <strain evidence="1 2">CENA114</strain>
    </source>
</reference>
<proteinExistence type="predicted"/>
<evidence type="ECO:0000313" key="1">
    <source>
        <dbReference type="EMBL" id="QDL09877.1"/>
    </source>
</evidence>
<name>A0A856ML10_9CYAN</name>
<evidence type="ECO:0000313" key="2">
    <source>
        <dbReference type="Proteomes" id="UP000503129"/>
    </source>
</evidence>
<protein>
    <submittedName>
        <fullName evidence="1">Uncharacterized protein</fullName>
    </submittedName>
</protein>
<dbReference type="Proteomes" id="UP000503129">
    <property type="component" value="Chromosome"/>
</dbReference>
<dbReference type="EMBL" id="CP030118">
    <property type="protein sequence ID" value="QDL09877.1"/>
    <property type="molecule type" value="Genomic_DNA"/>
</dbReference>
<dbReference type="RefSeq" id="WP_171976935.1">
    <property type="nucleotide sequence ID" value="NZ_CAWOXK010000001.1"/>
</dbReference>
<accession>A0A856ML10</accession>
<sequence>MGSCKLAASDVCKTSSKPLFVGFAFTKLICTIRSAGVVCGVGAVCGVGDCTNILALRSGGSISLTRGILPEVYFPDPALSWVALF</sequence>
<gene>
    <name evidence="1" type="ORF">DP114_20100</name>
</gene>
<organism evidence="1 2">
    <name type="scientific">Brasilonema sennae CENA114</name>
    <dbReference type="NCBI Taxonomy" id="415709"/>
    <lineage>
        <taxon>Bacteria</taxon>
        <taxon>Bacillati</taxon>
        <taxon>Cyanobacteriota</taxon>
        <taxon>Cyanophyceae</taxon>
        <taxon>Nostocales</taxon>
        <taxon>Scytonemataceae</taxon>
        <taxon>Brasilonema</taxon>
        <taxon>Bromeliae group (in: Brasilonema)</taxon>
    </lineage>
</organism>
<dbReference type="KEGG" id="bsen:DP114_20100"/>
<keyword evidence="2" id="KW-1185">Reference proteome</keyword>